<feature type="compositionally biased region" description="Basic and acidic residues" evidence="5">
    <location>
        <begin position="245"/>
        <end position="255"/>
    </location>
</feature>
<feature type="compositionally biased region" description="Low complexity" evidence="5">
    <location>
        <begin position="498"/>
        <end position="509"/>
    </location>
</feature>
<dbReference type="PANTHER" id="PTHR13408">
    <property type="entry name" value="DNA-DIRECTED RNA POLYMERASE III"/>
    <property type="match status" value="1"/>
</dbReference>
<dbReference type="GO" id="GO:0003677">
    <property type="term" value="F:DNA binding"/>
    <property type="evidence" value="ECO:0007669"/>
    <property type="project" value="InterPro"/>
</dbReference>
<gene>
    <name evidence="6" type="ORF">BU23DRAFT_558734</name>
</gene>
<evidence type="ECO:0000256" key="5">
    <source>
        <dbReference type="SAM" id="MobiDB-lite"/>
    </source>
</evidence>
<protein>
    <recommendedName>
        <fullName evidence="8">RNA polymerase III RPC4-domain-containing protein</fullName>
    </recommendedName>
</protein>
<evidence type="ECO:0000313" key="6">
    <source>
        <dbReference type="EMBL" id="KAF1968195.1"/>
    </source>
</evidence>
<proteinExistence type="predicted"/>
<accession>A0A6A5UTQ0</accession>
<feature type="compositionally biased region" description="Low complexity" evidence="5">
    <location>
        <begin position="91"/>
        <end position="106"/>
    </location>
</feature>
<evidence type="ECO:0000256" key="4">
    <source>
        <dbReference type="ARBA" id="ARBA00023242"/>
    </source>
</evidence>
<dbReference type="EMBL" id="ML976723">
    <property type="protein sequence ID" value="KAF1968195.1"/>
    <property type="molecule type" value="Genomic_DNA"/>
</dbReference>
<evidence type="ECO:0000313" key="7">
    <source>
        <dbReference type="Proteomes" id="UP000800036"/>
    </source>
</evidence>
<keyword evidence="4" id="KW-0539">Nucleus</keyword>
<dbReference type="Pfam" id="PF05132">
    <property type="entry name" value="RNA_pol_Rpc4"/>
    <property type="match status" value="1"/>
</dbReference>
<comment type="subcellular location">
    <subcellularLocation>
        <location evidence="1">Nucleus</location>
    </subcellularLocation>
</comment>
<keyword evidence="3" id="KW-0804">Transcription</keyword>
<dbReference type="AlphaFoldDB" id="A0A6A5UTQ0"/>
<feature type="region of interest" description="Disordered" evidence="5">
    <location>
        <begin position="1"/>
        <end position="418"/>
    </location>
</feature>
<keyword evidence="2" id="KW-0240">DNA-directed RNA polymerase</keyword>
<keyword evidence="7" id="KW-1185">Reference proteome</keyword>
<dbReference type="InterPro" id="IPR007811">
    <property type="entry name" value="RPC4"/>
</dbReference>
<dbReference type="GO" id="GO:0042797">
    <property type="term" value="P:tRNA transcription by RNA polymerase III"/>
    <property type="evidence" value="ECO:0007669"/>
    <property type="project" value="TreeGrafter"/>
</dbReference>
<organism evidence="6 7">
    <name type="scientific">Bimuria novae-zelandiae CBS 107.79</name>
    <dbReference type="NCBI Taxonomy" id="1447943"/>
    <lineage>
        <taxon>Eukaryota</taxon>
        <taxon>Fungi</taxon>
        <taxon>Dikarya</taxon>
        <taxon>Ascomycota</taxon>
        <taxon>Pezizomycotina</taxon>
        <taxon>Dothideomycetes</taxon>
        <taxon>Pleosporomycetidae</taxon>
        <taxon>Pleosporales</taxon>
        <taxon>Massarineae</taxon>
        <taxon>Didymosphaeriaceae</taxon>
        <taxon>Bimuria</taxon>
    </lineage>
</organism>
<dbReference type="GO" id="GO:0005666">
    <property type="term" value="C:RNA polymerase III complex"/>
    <property type="evidence" value="ECO:0007669"/>
    <property type="project" value="InterPro"/>
</dbReference>
<feature type="region of interest" description="Disordered" evidence="5">
    <location>
        <begin position="483"/>
        <end position="539"/>
    </location>
</feature>
<evidence type="ECO:0000256" key="3">
    <source>
        <dbReference type="ARBA" id="ARBA00023163"/>
    </source>
</evidence>
<reference evidence="6" key="1">
    <citation type="journal article" date="2020" name="Stud. Mycol.">
        <title>101 Dothideomycetes genomes: a test case for predicting lifestyles and emergence of pathogens.</title>
        <authorList>
            <person name="Haridas S."/>
            <person name="Albert R."/>
            <person name="Binder M."/>
            <person name="Bloem J."/>
            <person name="Labutti K."/>
            <person name="Salamov A."/>
            <person name="Andreopoulos B."/>
            <person name="Baker S."/>
            <person name="Barry K."/>
            <person name="Bills G."/>
            <person name="Bluhm B."/>
            <person name="Cannon C."/>
            <person name="Castanera R."/>
            <person name="Culley D."/>
            <person name="Daum C."/>
            <person name="Ezra D."/>
            <person name="Gonzalez J."/>
            <person name="Henrissat B."/>
            <person name="Kuo A."/>
            <person name="Liang C."/>
            <person name="Lipzen A."/>
            <person name="Lutzoni F."/>
            <person name="Magnuson J."/>
            <person name="Mondo S."/>
            <person name="Nolan M."/>
            <person name="Ohm R."/>
            <person name="Pangilinan J."/>
            <person name="Park H.-J."/>
            <person name="Ramirez L."/>
            <person name="Alfaro M."/>
            <person name="Sun H."/>
            <person name="Tritt A."/>
            <person name="Yoshinaga Y."/>
            <person name="Zwiers L.-H."/>
            <person name="Turgeon B."/>
            <person name="Goodwin S."/>
            <person name="Spatafora J."/>
            <person name="Crous P."/>
            <person name="Grigoriev I."/>
        </authorList>
    </citation>
    <scope>NUCLEOTIDE SEQUENCE</scope>
    <source>
        <strain evidence="6">CBS 107.79</strain>
    </source>
</reference>
<dbReference type="OrthoDB" id="5836119at2759"/>
<dbReference type="Proteomes" id="UP000800036">
    <property type="component" value="Unassembled WGS sequence"/>
</dbReference>
<sequence>MPPKATPPRGRGRGRGRGTGRGGAASMRPATNSPAPPQQADAQAGEETGAAAATEPAVIPDPAALPKIEDGANADQAVAATVEASSADPLSVASTPAPAPESSAPPGGRLASVKSVGPPSRSASPAVRRGASSRGKKPILLPTNASRRSKEEREARNLTDLQRERERNKERDALAAKKQKALEAAERREKARSEGRGRGGHSGISAFFGGHRPDKTRASTSGYGGGSGSREIRVKNEDGDAGPSVKKERGGHMSSDDEDQDAEFPRKNIDFIELSSDENEPEPAPRVQAHLPIRIGRKPHKTKEFGINTDASIDASMPPADATSGSAAETSHKGKGKAKDLEITGERKSYVGMWQDSDSGGDANVKAEPISSDDESAQREQVGISDAPVKVEQSPERERKPKVLSKTIPNFQTEEERQEWERIQYNLVGMRTELGPPEEVVEAVDASGDVSMIDAVANASKPSARDDHTYLFQLPPIMPELLEPGQAKIKKEPSDTQPEPAGAAAPPAANGQPVIKKEDEFSDPRGNTGTGARFASGRVGKLRVHKSGRTTLDWGGTSYEVGPGNPSSFLQEVVSLETIPENKRVVPEDAGEALSFGRIKEKFVVTPNFSQLLR</sequence>
<dbReference type="PANTHER" id="PTHR13408:SF0">
    <property type="entry name" value="DNA-DIRECTED RNA POLYMERASE III SUBUNIT RPC4"/>
    <property type="match status" value="1"/>
</dbReference>
<name>A0A6A5UTQ0_9PLEO</name>
<evidence type="ECO:0008006" key="8">
    <source>
        <dbReference type="Google" id="ProtNLM"/>
    </source>
</evidence>
<feature type="compositionally biased region" description="Basic and acidic residues" evidence="5">
    <location>
        <begin position="148"/>
        <end position="197"/>
    </location>
</feature>
<evidence type="ECO:0000256" key="2">
    <source>
        <dbReference type="ARBA" id="ARBA00022478"/>
    </source>
</evidence>
<feature type="compositionally biased region" description="Low complexity" evidence="5">
    <location>
        <begin position="38"/>
        <end position="57"/>
    </location>
</feature>
<feature type="compositionally biased region" description="Basic and acidic residues" evidence="5">
    <location>
        <begin position="337"/>
        <end position="349"/>
    </location>
</feature>
<evidence type="ECO:0000256" key="1">
    <source>
        <dbReference type="ARBA" id="ARBA00004123"/>
    </source>
</evidence>